<dbReference type="AlphaFoldDB" id="A0A0R3EAS4"/>
<evidence type="ECO:0000313" key="1">
    <source>
        <dbReference type="EMBL" id="KRQ16581.1"/>
    </source>
</evidence>
<proteinExistence type="predicted"/>
<comment type="caution">
    <text evidence="1">The sequence shown here is derived from an EMBL/GenBank/DDBJ whole genome shotgun (WGS) entry which is preliminary data.</text>
</comment>
<gene>
    <name evidence="1" type="ORF">AOQ71_04835</name>
</gene>
<evidence type="ECO:0000313" key="2">
    <source>
        <dbReference type="Proteomes" id="UP000051936"/>
    </source>
</evidence>
<dbReference type="EMBL" id="LJYG01000025">
    <property type="protein sequence ID" value="KRQ16581.1"/>
    <property type="molecule type" value="Genomic_DNA"/>
</dbReference>
<keyword evidence="2" id="KW-1185">Reference proteome</keyword>
<sequence>MLKKLLSGADQVFTIDCGRFEPVDIEQLFQDPLALGLRQFAKVCAVEPEEVERAMQQTVLVALGEVCLQL</sequence>
<organism evidence="1 2">
    <name type="scientific">Bradyrhizobium manausense</name>
    <dbReference type="NCBI Taxonomy" id="989370"/>
    <lineage>
        <taxon>Bacteria</taxon>
        <taxon>Pseudomonadati</taxon>
        <taxon>Pseudomonadota</taxon>
        <taxon>Alphaproteobacteria</taxon>
        <taxon>Hyphomicrobiales</taxon>
        <taxon>Nitrobacteraceae</taxon>
        <taxon>Bradyrhizobium</taxon>
    </lineage>
</organism>
<accession>A0A0R3EAS4</accession>
<reference evidence="1 2" key="1">
    <citation type="submission" date="2015-09" db="EMBL/GenBank/DDBJ databases">
        <title>Draft Genome Sequence of Bradyrhizobium manausense Strain BR 3351T, a Novel Symbiotic Nitrogen-Fixing Alphaproteobacterium Isolated from Brazilian Amazon Rain Forest.</title>
        <authorList>
            <person name="De Araujo J.L."/>
            <person name="Zilli J.E."/>
        </authorList>
    </citation>
    <scope>NUCLEOTIDE SEQUENCE [LARGE SCALE GENOMIC DNA]</scope>
    <source>
        <strain evidence="1 2">BR3351</strain>
    </source>
</reference>
<dbReference type="Proteomes" id="UP000051936">
    <property type="component" value="Unassembled WGS sequence"/>
</dbReference>
<protein>
    <submittedName>
        <fullName evidence="1">Uncharacterized protein</fullName>
    </submittedName>
</protein>
<name>A0A0R3EAS4_9BRAD</name>